<dbReference type="GO" id="GO:0004190">
    <property type="term" value="F:aspartic-type endopeptidase activity"/>
    <property type="evidence" value="ECO:0007669"/>
    <property type="project" value="InterPro"/>
</dbReference>
<feature type="domain" description="Prepilin type IV endopeptidase peptidase" evidence="3">
    <location>
        <begin position="14"/>
        <end position="118"/>
    </location>
</feature>
<feature type="transmembrane region" description="Helical" evidence="2">
    <location>
        <begin position="6"/>
        <end position="25"/>
    </location>
</feature>
<evidence type="ECO:0000313" key="4">
    <source>
        <dbReference type="EMBL" id="CAJ0683356.1"/>
    </source>
</evidence>
<feature type="transmembrane region" description="Helical" evidence="2">
    <location>
        <begin position="63"/>
        <end position="79"/>
    </location>
</feature>
<evidence type="ECO:0000313" key="7">
    <source>
        <dbReference type="Proteomes" id="UP001190452"/>
    </source>
</evidence>
<dbReference type="Gene3D" id="1.20.120.1220">
    <property type="match status" value="1"/>
</dbReference>
<evidence type="ECO:0000313" key="6">
    <source>
        <dbReference type="Proteomes" id="UP001190002"/>
    </source>
</evidence>
<comment type="similarity">
    <text evidence="1">Belongs to the peptidase A24 family.</text>
</comment>
<keyword evidence="7" id="KW-1185">Reference proteome</keyword>
<feature type="transmembrane region" description="Helical" evidence="2">
    <location>
        <begin position="156"/>
        <end position="175"/>
    </location>
</feature>
<dbReference type="GO" id="GO:0005886">
    <property type="term" value="C:plasma membrane"/>
    <property type="evidence" value="ECO:0007669"/>
    <property type="project" value="TreeGrafter"/>
</dbReference>
<dbReference type="EMBL" id="CATVXE010000008">
    <property type="protein sequence ID" value="CAJ0683356.1"/>
    <property type="molecule type" value="Genomic_DNA"/>
</dbReference>
<evidence type="ECO:0000256" key="2">
    <source>
        <dbReference type="SAM" id="Phobius"/>
    </source>
</evidence>
<comment type="caution">
    <text evidence="4">The sequence shown here is derived from an EMBL/GenBank/DDBJ whole genome shotgun (WGS) entry which is preliminary data.</text>
</comment>
<keyword evidence="2" id="KW-0472">Membrane</keyword>
<evidence type="ECO:0000256" key="1">
    <source>
        <dbReference type="ARBA" id="ARBA00005801"/>
    </source>
</evidence>
<dbReference type="PANTHER" id="PTHR30487">
    <property type="entry name" value="TYPE 4 PREPILIN-LIKE PROTEINS LEADER PEPTIDE-PROCESSING ENZYME"/>
    <property type="match status" value="1"/>
</dbReference>
<dbReference type="EMBL" id="CAUDKV010000008">
    <property type="protein sequence ID" value="CAJ0870127.1"/>
    <property type="molecule type" value="Genomic_DNA"/>
</dbReference>
<keyword evidence="2" id="KW-1133">Transmembrane helix</keyword>
<gene>
    <name evidence="5" type="ORF">R77569_02226</name>
    <name evidence="4" type="ORF">R77591_02268</name>
</gene>
<dbReference type="Proteomes" id="UP001190452">
    <property type="component" value="Unassembled WGS sequence"/>
</dbReference>
<dbReference type="GO" id="GO:0006465">
    <property type="term" value="P:signal peptide processing"/>
    <property type="evidence" value="ECO:0007669"/>
    <property type="project" value="TreeGrafter"/>
</dbReference>
<organism evidence="4 6">
    <name type="scientific">Ralstonia mannitolilytica</name>
    <dbReference type="NCBI Taxonomy" id="105219"/>
    <lineage>
        <taxon>Bacteria</taxon>
        <taxon>Pseudomonadati</taxon>
        <taxon>Pseudomonadota</taxon>
        <taxon>Betaproteobacteria</taxon>
        <taxon>Burkholderiales</taxon>
        <taxon>Burkholderiaceae</taxon>
        <taxon>Ralstonia</taxon>
    </lineage>
</organism>
<accession>A0AAD2AM76</accession>
<dbReference type="InterPro" id="IPR050882">
    <property type="entry name" value="Prepilin_peptidase/N-MTase"/>
</dbReference>
<dbReference type="Pfam" id="PF01478">
    <property type="entry name" value="Peptidase_A24"/>
    <property type="match status" value="1"/>
</dbReference>
<proteinExistence type="inferred from homology"/>
<feature type="transmembrane region" description="Helical" evidence="2">
    <location>
        <begin position="91"/>
        <end position="124"/>
    </location>
</feature>
<name>A0AAD2AM76_9RALS</name>
<dbReference type="PANTHER" id="PTHR30487:SF0">
    <property type="entry name" value="PREPILIN LEADER PEPTIDASE_N-METHYLTRANSFERASE-RELATED"/>
    <property type="match status" value="1"/>
</dbReference>
<dbReference type="Proteomes" id="UP001190002">
    <property type="component" value="Unassembled WGS sequence"/>
</dbReference>
<evidence type="ECO:0000259" key="3">
    <source>
        <dbReference type="Pfam" id="PF01478"/>
    </source>
</evidence>
<keyword evidence="2" id="KW-0812">Transmembrane</keyword>
<feature type="transmembrane region" description="Helical" evidence="2">
    <location>
        <begin position="32"/>
        <end position="51"/>
    </location>
</feature>
<sequence>MVGTQLANTAGWAAVAIFSAFAIWFDLRARRVPNWLVLAGLALAAALIGLGPVRALASDWRDALLGGAIGFAVYLPLYAMRWMGAGDVKFFAVAGLMCGWHGLLPVWVVGSVLAGLHALLILMARRVDAASPAAWLLMRACPPLARWDGALAGRRGIPYAAYMAVGLLCLPWLTYR</sequence>
<dbReference type="InterPro" id="IPR000045">
    <property type="entry name" value="Prepilin_IV_endopep_pep"/>
</dbReference>
<reference evidence="4 7" key="1">
    <citation type="submission" date="2023-07" db="EMBL/GenBank/DDBJ databases">
        <authorList>
            <person name="Peeters C."/>
        </authorList>
    </citation>
    <scope>NUCLEOTIDE SEQUENCE</scope>
    <source>
        <strain evidence="5 7">R-77569</strain>
        <strain evidence="4">R-77591</strain>
    </source>
</reference>
<dbReference type="AlphaFoldDB" id="A0AAD2AM76"/>
<protein>
    <recommendedName>
        <fullName evidence="3">Prepilin type IV endopeptidase peptidase domain-containing protein</fullName>
    </recommendedName>
</protein>
<evidence type="ECO:0000313" key="5">
    <source>
        <dbReference type="EMBL" id="CAJ0870127.1"/>
    </source>
</evidence>